<dbReference type="SUPFAM" id="SSF51161">
    <property type="entry name" value="Trimeric LpxA-like enzymes"/>
    <property type="match status" value="1"/>
</dbReference>
<feature type="binding site" evidence="4">
    <location>
        <position position="150"/>
    </location>
    <ligand>
        <name>acetyl-CoA</name>
        <dbReference type="ChEBI" id="CHEBI:57288"/>
    </ligand>
</feature>
<name>A0A198A0G6_9BACL</name>
<evidence type="ECO:0000256" key="1">
    <source>
        <dbReference type="ARBA" id="ARBA00022679"/>
    </source>
</evidence>
<accession>A0A198A0G6</accession>
<protein>
    <submittedName>
        <fullName evidence="6">Sugar acetyltransferase</fullName>
    </submittedName>
</protein>
<dbReference type="Gene3D" id="2.160.10.10">
    <property type="entry name" value="Hexapeptide repeat proteins"/>
    <property type="match status" value="1"/>
</dbReference>
<dbReference type="PROSITE" id="PS00101">
    <property type="entry name" value="HEXAPEP_TRANSFERASES"/>
    <property type="match status" value="1"/>
</dbReference>
<evidence type="ECO:0000256" key="3">
    <source>
        <dbReference type="PIRSR" id="PIRSR620019-1"/>
    </source>
</evidence>
<dbReference type="NCBIfam" id="TIGR03570">
    <property type="entry name" value="NeuD_NnaD"/>
    <property type="match status" value="1"/>
</dbReference>
<sequence>MTKTPVIILGSGGHAKVLIDILQIQNIEITGICSPDMTFIQNVDNGIHVLSSDADIFEHQPDKVLLVNGLGSVKSTAKREEIFKMFKSKGYTFATVVHPSAIISQNARLLEGAQIMAGAIIQTDSVIGVNSIVSTKASVDHDCKIGNHVHVAPGATLSGGITVDDGVHIGTGATIIQGIHIGRNSLVAAGAVVTKEVREFSVVRGIPAKEL</sequence>
<organism evidence="6 7">
    <name type="scientific">Paenibacillus oryzisoli</name>
    <dbReference type="NCBI Taxonomy" id="1850517"/>
    <lineage>
        <taxon>Bacteria</taxon>
        <taxon>Bacillati</taxon>
        <taxon>Bacillota</taxon>
        <taxon>Bacilli</taxon>
        <taxon>Bacillales</taxon>
        <taxon>Paenibacillaceae</taxon>
        <taxon>Paenibacillus</taxon>
    </lineage>
</organism>
<feature type="active site" description="Proton acceptor" evidence="3">
    <location>
        <position position="141"/>
    </location>
</feature>
<evidence type="ECO:0000313" key="7">
    <source>
        <dbReference type="Proteomes" id="UP000078454"/>
    </source>
</evidence>
<dbReference type="InterPro" id="IPR041561">
    <property type="entry name" value="PglD_N"/>
</dbReference>
<evidence type="ECO:0000313" key="6">
    <source>
        <dbReference type="EMBL" id="OAS14513.1"/>
    </source>
</evidence>
<evidence type="ECO:0000256" key="2">
    <source>
        <dbReference type="ARBA" id="ARBA00022737"/>
    </source>
</evidence>
<dbReference type="InterPro" id="IPR050179">
    <property type="entry name" value="Trans_hexapeptide_repeat"/>
</dbReference>
<dbReference type="RefSeq" id="WP_068669493.1">
    <property type="nucleotide sequence ID" value="NZ_LYPB01000089.1"/>
</dbReference>
<dbReference type="Proteomes" id="UP000078454">
    <property type="component" value="Unassembled WGS sequence"/>
</dbReference>
<dbReference type="GO" id="GO:0016740">
    <property type="term" value="F:transferase activity"/>
    <property type="evidence" value="ECO:0007669"/>
    <property type="project" value="UniProtKB-KW"/>
</dbReference>
<evidence type="ECO:0000259" key="5">
    <source>
        <dbReference type="Pfam" id="PF17836"/>
    </source>
</evidence>
<dbReference type="InterPro" id="IPR011004">
    <property type="entry name" value="Trimer_LpxA-like_sf"/>
</dbReference>
<gene>
    <name evidence="6" type="ORF">A8708_34000</name>
</gene>
<comment type="caution">
    <text evidence="6">The sequence shown here is derived from an EMBL/GenBank/DDBJ whole genome shotgun (WGS) entry which is preliminary data.</text>
</comment>
<dbReference type="EMBL" id="LYPB01000089">
    <property type="protein sequence ID" value="OAS14513.1"/>
    <property type="molecule type" value="Genomic_DNA"/>
</dbReference>
<feature type="site" description="Increases basicity of active site His" evidence="3">
    <location>
        <position position="142"/>
    </location>
</feature>
<feature type="domain" description="PglD N-terminal" evidence="5">
    <location>
        <begin position="6"/>
        <end position="84"/>
    </location>
</feature>
<dbReference type="InterPro" id="IPR001451">
    <property type="entry name" value="Hexapep"/>
</dbReference>
<dbReference type="OrthoDB" id="9794407at2"/>
<dbReference type="PANTHER" id="PTHR43300:SF7">
    <property type="entry name" value="UDP-N-ACETYLBACILLOSAMINE N-ACETYLTRANSFERASE"/>
    <property type="match status" value="1"/>
</dbReference>
<proteinExistence type="predicted"/>
<evidence type="ECO:0000256" key="4">
    <source>
        <dbReference type="PIRSR" id="PIRSR620019-2"/>
    </source>
</evidence>
<dbReference type="PANTHER" id="PTHR43300">
    <property type="entry name" value="ACETYLTRANSFERASE"/>
    <property type="match status" value="1"/>
</dbReference>
<keyword evidence="2" id="KW-0677">Repeat</keyword>
<dbReference type="Gene3D" id="3.40.50.20">
    <property type="match status" value="1"/>
</dbReference>
<dbReference type="InterPro" id="IPR020019">
    <property type="entry name" value="AcTrfase_PglD-like"/>
</dbReference>
<dbReference type="Pfam" id="PF14602">
    <property type="entry name" value="Hexapep_2"/>
    <property type="match status" value="1"/>
</dbReference>
<keyword evidence="7" id="KW-1185">Reference proteome</keyword>
<dbReference type="CDD" id="cd03360">
    <property type="entry name" value="LbH_AT_putative"/>
    <property type="match status" value="1"/>
</dbReference>
<dbReference type="STRING" id="1850517.A8708_34000"/>
<reference evidence="6 7" key="1">
    <citation type="submission" date="2016-05" db="EMBL/GenBank/DDBJ databases">
        <title>Paenibacillus sp. 1ZS3-15 nov., isolated from the rhizosphere soil.</title>
        <authorList>
            <person name="Zhang X.X."/>
            <person name="Zhang J."/>
        </authorList>
    </citation>
    <scope>NUCLEOTIDE SEQUENCE [LARGE SCALE GENOMIC DNA]</scope>
    <source>
        <strain evidence="6 7">1ZS3-15</strain>
    </source>
</reference>
<feature type="binding site" evidence="4">
    <location>
        <position position="71"/>
    </location>
    <ligand>
        <name>substrate</name>
    </ligand>
</feature>
<keyword evidence="1 6" id="KW-0808">Transferase</keyword>
<dbReference type="AlphaFoldDB" id="A0A198A0G6"/>
<dbReference type="Pfam" id="PF17836">
    <property type="entry name" value="PglD_N"/>
    <property type="match status" value="1"/>
</dbReference>
<dbReference type="InterPro" id="IPR018357">
    <property type="entry name" value="Hexapep_transf_CS"/>
</dbReference>